<dbReference type="RefSeq" id="WP_154457649.1">
    <property type="nucleotide sequence ID" value="NZ_VUMV01000003.1"/>
</dbReference>
<name>A0A7X2P7M1_9FIRM</name>
<evidence type="ECO:0000256" key="5">
    <source>
        <dbReference type="PIRSR" id="PIRSR001430-1"/>
    </source>
</evidence>
<comment type="catalytic activity">
    <reaction evidence="4 7">
        <text>uridine(38/39/40) in tRNA = pseudouridine(38/39/40) in tRNA</text>
        <dbReference type="Rhea" id="RHEA:22376"/>
        <dbReference type="Rhea" id="RHEA-COMP:10085"/>
        <dbReference type="Rhea" id="RHEA-COMP:10087"/>
        <dbReference type="ChEBI" id="CHEBI:65314"/>
        <dbReference type="ChEBI" id="CHEBI:65315"/>
        <dbReference type="EC" id="5.4.99.12"/>
    </reaction>
</comment>
<dbReference type="PIRSF" id="PIRSF001430">
    <property type="entry name" value="tRNA_psdUrid_synth"/>
    <property type="match status" value="1"/>
</dbReference>
<proteinExistence type="inferred from homology"/>
<dbReference type="AlphaFoldDB" id="A0A7X2P7M1"/>
<dbReference type="Proteomes" id="UP000466864">
    <property type="component" value="Unassembled WGS sequence"/>
</dbReference>
<dbReference type="Gene3D" id="3.30.70.580">
    <property type="entry name" value="Pseudouridine synthase I, catalytic domain, N-terminal subdomain"/>
    <property type="match status" value="1"/>
</dbReference>
<dbReference type="GO" id="GO:0160147">
    <property type="term" value="F:tRNA pseudouridine(38-40) synthase activity"/>
    <property type="evidence" value="ECO:0007669"/>
    <property type="project" value="UniProtKB-EC"/>
</dbReference>
<dbReference type="GO" id="GO:0031119">
    <property type="term" value="P:tRNA pseudouridine synthesis"/>
    <property type="evidence" value="ECO:0007669"/>
    <property type="project" value="UniProtKB-UniRule"/>
</dbReference>
<comment type="caution">
    <text evidence="4">Lacks conserved residue(s) required for the propagation of feature annotation.</text>
</comment>
<comment type="similarity">
    <text evidence="1 4 7">Belongs to the tRNA pseudouridine synthase TruA family.</text>
</comment>
<keyword evidence="3 4" id="KW-0413">Isomerase</keyword>
<dbReference type="PANTHER" id="PTHR11142:SF0">
    <property type="entry name" value="TRNA PSEUDOURIDINE SYNTHASE-LIKE 1"/>
    <property type="match status" value="1"/>
</dbReference>
<dbReference type="CDD" id="cd02570">
    <property type="entry name" value="PseudoU_synth_EcTruA"/>
    <property type="match status" value="1"/>
</dbReference>
<dbReference type="FunFam" id="3.30.70.580:FF:000001">
    <property type="entry name" value="tRNA pseudouridine synthase A"/>
    <property type="match status" value="1"/>
</dbReference>
<evidence type="ECO:0000256" key="1">
    <source>
        <dbReference type="ARBA" id="ARBA00009375"/>
    </source>
</evidence>
<keyword evidence="2 4" id="KW-0819">tRNA processing</keyword>
<dbReference type="InterPro" id="IPR020095">
    <property type="entry name" value="PsdUridine_synth_TruA_C"/>
</dbReference>
<dbReference type="PANTHER" id="PTHR11142">
    <property type="entry name" value="PSEUDOURIDYLATE SYNTHASE"/>
    <property type="match status" value="1"/>
</dbReference>
<dbReference type="InterPro" id="IPR001406">
    <property type="entry name" value="PsdUridine_synth_TruA"/>
</dbReference>
<comment type="subunit">
    <text evidence="4">Homodimer.</text>
</comment>
<dbReference type="NCBIfam" id="TIGR00071">
    <property type="entry name" value="hisT_truA"/>
    <property type="match status" value="1"/>
</dbReference>
<keyword evidence="10" id="KW-1185">Reference proteome</keyword>
<dbReference type="EC" id="5.4.99.12" evidence="4"/>
<gene>
    <name evidence="4 9" type="primary">truA</name>
    <name evidence="9" type="ORF">FYJ60_05350</name>
</gene>
<comment type="caution">
    <text evidence="9">The sequence shown here is derived from an EMBL/GenBank/DDBJ whole genome shotgun (WGS) entry which is preliminary data.</text>
</comment>
<dbReference type="HAMAP" id="MF_00171">
    <property type="entry name" value="TruA"/>
    <property type="match status" value="1"/>
</dbReference>
<dbReference type="Pfam" id="PF01416">
    <property type="entry name" value="PseudoU_synth_1"/>
    <property type="match status" value="2"/>
</dbReference>
<comment type="function">
    <text evidence="4">Formation of pseudouridine at positions 38, 39 and 40 in the anticodon stem and loop of transfer RNAs.</text>
</comment>
<accession>A0A7X2P7M1</accession>
<evidence type="ECO:0000259" key="8">
    <source>
        <dbReference type="Pfam" id="PF01416"/>
    </source>
</evidence>
<evidence type="ECO:0000313" key="10">
    <source>
        <dbReference type="Proteomes" id="UP000466864"/>
    </source>
</evidence>
<protein>
    <recommendedName>
        <fullName evidence="4">tRNA pseudouridine synthase A</fullName>
        <ecNumber evidence="4">5.4.99.12</ecNumber>
    </recommendedName>
    <alternativeName>
        <fullName evidence="4">tRNA pseudouridine(38-40) synthase</fullName>
    </alternativeName>
    <alternativeName>
        <fullName evidence="4">tRNA pseudouridylate synthase I</fullName>
    </alternativeName>
    <alternativeName>
        <fullName evidence="4">tRNA-uridine isomerase I</fullName>
    </alternativeName>
</protein>
<dbReference type="EMBL" id="VUMV01000003">
    <property type="protein sequence ID" value="MST81737.1"/>
    <property type="molecule type" value="Genomic_DNA"/>
</dbReference>
<dbReference type="InterPro" id="IPR020094">
    <property type="entry name" value="TruA/RsuA/RluB/E/F_N"/>
</dbReference>
<feature type="active site" description="Nucleophile" evidence="4 5">
    <location>
        <position position="58"/>
    </location>
</feature>
<dbReference type="InterPro" id="IPR020103">
    <property type="entry name" value="PsdUridine_synth_cat_dom_sf"/>
</dbReference>
<dbReference type="SUPFAM" id="SSF55120">
    <property type="entry name" value="Pseudouridine synthase"/>
    <property type="match status" value="1"/>
</dbReference>
<feature type="domain" description="Pseudouridine synthase I TruA alpha/beta" evidence="8">
    <location>
        <begin position="149"/>
        <end position="250"/>
    </location>
</feature>
<dbReference type="Gene3D" id="3.30.70.660">
    <property type="entry name" value="Pseudouridine synthase I, catalytic domain, C-terminal subdomain"/>
    <property type="match status" value="1"/>
</dbReference>
<dbReference type="GO" id="GO:0003723">
    <property type="term" value="F:RNA binding"/>
    <property type="evidence" value="ECO:0007669"/>
    <property type="project" value="InterPro"/>
</dbReference>
<evidence type="ECO:0000256" key="6">
    <source>
        <dbReference type="PIRSR" id="PIRSR001430-2"/>
    </source>
</evidence>
<evidence type="ECO:0000256" key="3">
    <source>
        <dbReference type="ARBA" id="ARBA00023235"/>
    </source>
</evidence>
<sequence length="250" mass="28468">MKKNYKMIISYDGTRYYGWEHQPGQPMTIQGKLETVLGRMVQAPEDHPVVVIGAGRTDAGVHARAMTANVILDTDMNESQIQEYMNRYLPEDISVNELKQCADRFHSRFKAIGKTYCYTCWFGKTKPVFDRRYVTVLEKMPDLEAMRRAAALLTGMHDYKSFCGNSHMKKSTVRVVDSIEIRQKGPYIRLFFHGNGFLQNMVRIMTGTLLEVGYGKRKPEDMTAILESRDRQAAGQTAPACGLCLISVDY</sequence>
<evidence type="ECO:0000256" key="2">
    <source>
        <dbReference type="ARBA" id="ARBA00022694"/>
    </source>
</evidence>
<feature type="domain" description="Pseudouridine synthase I TruA alpha/beta" evidence="8">
    <location>
        <begin position="8"/>
        <end position="109"/>
    </location>
</feature>
<organism evidence="9 10">
    <name type="scientific">Bilifractor porci</name>
    <dbReference type="NCBI Taxonomy" id="2606636"/>
    <lineage>
        <taxon>Bacteria</taxon>
        <taxon>Bacillati</taxon>
        <taxon>Bacillota</taxon>
        <taxon>Clostridia</taxon>
        <taxon>Lachnospirales</taxon>
        <taxon>Lachnospiraceae</taxon>
        <taxon>Bilifractor</taxon>
    </lineage>
</organism>
<evidence type="ECO:0000256" key="4">
    <source>
        <dbReference type="HAMAP-Rule" id="MF_00171"/>
    </source>
</evidence>
<feature type="binding site" evidence="4 6">
    <location>
        <position position="116"/>
    </location>
    <ligand>
        <name>substrate</name>
    </ligand>
</feature>
<evidence type="ECO:0000256" key="7">
    <source>
        <dbReference type="RuleBase" id="RU003792"/>
    </source>
</evidence>
<dbReference type="InterPro" id="IPR020097">
    <property type="entry name" value="PsdUridine_synth_TruA_a/b_dom"/>
</dbReference>
<evidence type="ECO:0000313" key="9">
    <source>
        <dbReference type="EMBL" id="MST81737.1"/>
    </source>
</evidence>
<reference evidence="9 10" key="1">
    <citation type="submission" date="2019-08" db="EMBL/GenBank/DDBJ databases">
        <title>In-depth cultivation of the pig gut microbiome towards novel bacterial diversity and tailored functional studies.</title>
        <authorList>
            <person name="Wylensek D."/>
            <person name="Hitch T.C.A."/>
            <person name="Clavel T."/>
        </authorList>
    </citation>
    <scope>NUCLEOTIDE SEQUENCE [LARGE SCALE GENOMIC DNA]</scope>
    <source>
        <strain evidence="9 10">Oil+RF-744-WCA-WT-13</strain>
    </source>
</reference>